<evidence type="ECO:0000313" key="3">
    <source>
        <dbReference type="Proteomes" id="UP000503003"/>
    </source>
</evidence>
<organism evidence="2 3">
    <name type="scientific">Vibrio ziniensis</name>
    <dbReference type="NCBI Taxonomy" id="2711221"/>
    <lineage>
        <taxon>Bacteria</taxon>
        <taxon>Pseudomonadati</taxon>
        <taxon>Pseudomonadota</taxon>
        <taxon>Gammaproteobacteria</taxon>
        <taxon>Vibrionales</taxon>
        <taxon>Vibrionaceae</taxon>
        <taxon>Vibrio</taxon>
    </lineage>
</organism>
<dbReference type="PANTHER" id="PTHR38013:SF1">
    <property type="entry name" value="GLYCOPROTEIN_POLYSACCHARIDE METABOLISM"/>
    <property type="match status" value="1"/>
</dbReference>
<dbReference type="InterPro" id="IPR039366">
    <property type="entry name" value="Pilotin"/>
</dbReference>
<dbReference type="InterPro" id="IPR053196">
    <property type="entry name" value="Lipoprotein_YbaY-like"/>
</dbReference>
<dbReference type="AlphaFoldDB" id="A0A6G7CJC0"/>
<gene>
    <name evidence="2" type="ORF">G5S32_09635</name>
</gene>
<evidence type="ECO:0000256" key="1">
    <source>
        <dbReference type="SAM" id="SignalP"/>
    </source>
</evidence>
<dbReference type="PROSITE" id="PS51257">
    <property type="entry name" value="PROKAR_LIPOPROTEIN"/>
    <property type="match status" value="1"/>
</dbReference>
<dbReference type="Proteomes" id="UP000503003">
    <property type="component" value="Chromosome 1"/>
</dbReference>
<sequence length="152" mass="16847">MKKIMLLVASLVAGSLFMVGCQSSEEPMSQSQSASQPQEMMKTVTGTITYRERIALPDNAQVMVLLQDVSRMDTAAIVITKQQFMTNGHQVPLAFELAYDESVIQPKHTYAVSARIEVGGKLRFITDTQYLVITDEKNTTHADVRLIGVPQQ</sequence>
<feature type="chain" id="PRO_5026166638" evidence="1">
    <location>
        <begin position="25"/>
        <end position="152"/>
    </location>
</feature>
<reference evidence="2 3" key="1">
    <citation type="submission" date="2020-02" db="EMBL/GenBank/DDBJ databases">
        <title>A complete genome of a marine bacterium Vibrio sp. ZWAL4003 isolated from the mangrove sediment with the ability to degrade polysaccharides.</title>
        <authorList>
            <person name="Wu J."/>
            <person name="Qu W."/>
            <person name="Zeng R."/>
        </authorList>
    </citation>
    <scope>NUCLEOTIDE SEQUENCE [LARGE SCALE GENOMIC DNA]</scope>
    <source>
        <strain evidence="2 3">ZWAL4003</strain>
    </source>
</reference>
<dbReference type="EMBL" id="CP049331">
    <property type="protein sequence ID" value="QIH42241.1"/>
    <property type="molecule type" value="Genomic_DNA"/>
</dbReference>
<dbReference type="PANTHER" id="PTHR38013">
    <property type="entry name" value="GLYCOPROTEIN/POLYSACCHARIDE METABOLISM"/>
    <property type="match status" value="1"/>
</dbReference>
<accession>A0A6G7CJC0</accession>
<keyword evidence="3" id="KW-1185">Reference proteome</keyword>
<name>A0A6G7CJC0_9VIBR</name>
<evidence type="ECO:0000313" key="2">
    <source>
        <dbReference type="EMBL" id="QIH42241.1"/>
    </source>
</evidence>
<proteinExistence type="predicted"/>
<dbReference type="RefSeq" id="WP_165311816.1">
    <property type="nucleotide sequence ID" value="NZ_CP049331.1"/>
</dbReference>
<dbReference type="Pfam" id="PF09619">
    <property type="entry name" value="YscW"/>
    <property type="match status" value="1"/>
</dbReference>
<dbReference type="KEGG" id="vzi:G5S32_09635"/>
<keyword evidence="1" id="KW-0732">Signal</keyword>
<protein>
    <submittedName>
        <fullName evidence="2">Lipo-like protein</fullName>
    </submittedName>
</protein>
<feature type="signal peptide" evidence="1">
    <location>
        <begin position="1"/>
        <end position="24"/>
    </location>
</feature>